<name>A0A4Y7RWY6_9FIRM</name>
<protein>
    <recommendedName>
        <fullName evidence="4">CRISPR-associated protein Csh1</fullName>
    </recommendedName>
</protein>
<dbReference type="OrthoDB" id="1706583at2"/>
<comment type="caution">
    <text evidence="2">The sequence shown here is derived from an EMBL/GenBank/DDBJ whole genome shotgun (WGS) entry which is preliminary data.</text>
</comment>
<accession>A0A4Y7RWY6</accession>
<dbReference type="EMBL" id="QFFZ01000003">
    <property type="protein sequence ID" value="TEB13236.1"/>
    <property type="molecule type" value="Genomic_DNA"/>
</dbReference>
<dbReference type="AlphaFoldDB" id="A0A4Y7RWY6"/>
<evidence type="ECO:0000313" key="3">
    <source>
        <dbReference type="Proteomes" id="UP000297597"/>
    </source>
</evidence>
<reference evidence="2 3" key="1">
    <citation type="journal article" date="2018" name="Environ. Microbiol.">
        <title>Novel energy conservation strategies and behaviour of Pelotomaculum schinkii driving syntrophic propionate catabolism.</title>
        <authorList>
            <person name="Hidalgo-Ahumada C.A.P."/>
            <person name="Nobu M.K."/>
            <person name="Narihiro T."/>
            <person name="Tamaki H."/>
            <person name="Liu W.T."/>
            <person name="Kamagata Y."/>
            <person name="Stams A.J.M."/>
            <person name="Imachi H."/>
            <person name="Sousa D.Z."/>
        </authorList>
    </citation>
    <scope>NUCLEOTIDE SEQUENCE [LARGE SCALE GENOMIC DNA]</scope>
    <source>
        <strain evidence="2 3">MGP</strain>
    </source>
</reference>
<dbReference type="InterPro" id="IPR013389">
    <property type="entry name" value="CRISPR-assoc_prot_Cas8b"/>
</dbReference>
<sequence length="684" mass="78774">MNLPQITAMAGVQVEEQGDSLASLVKERLSPQPKLKNDDEQYVVFLTFDLDNREIRFEDPKPFRPDIPKTFNYFGNNGRSQSQYYLVREVGSLVYLLSTVWNDLALMLDKYGMKDSELRWKLRQMEEAELVTITGKKGEGTVNLQKLLLPNIDGRLTGIEDKKKAVVGEEKFSFEDLVRRALGVTNKNTRFLLVIPALRCHGEPPVILSRHPDYLTLVGKVNRLENTETEHGNNTGLVCSVCRNRKPDVKSEYNFSFPTGLNKIFTMTTINYASGIGKSGYDRVYAFCNECYKKLLSGQKLIREGFRTWIAGENAFILPEGIIEHLSYNYIERIRDIADLAFQSRDALEWIKFVEAEAFENSGLYSLNIIVYREERGKSVSILQTIEDVPLLRFQLVMRLLAEGVAALRPHVRPMSLGSVYHLIPVRKTEKGQVNVQRVLSFYKSLLSGEMVYSKTLFGYAVEALDKGLRQLSKQKLDNYENLNLTYYRDGREDFFIKHVIMSYLALFRVCGQLELLDRPVFAWRRRENMAENNQSKSLSSVEMMEDFLEQQGFLPEARALFYLGALVNQVAWKQSERGHKTKPVLDKINYQGMSRRDILRLYEDTLDLVRHYFEGVPLYIAQYMERFHNYFGSLEKAWSFNEQENVFYIMSGYAYLVKGASDSGSGEGNADEDKNENQTEEGK</sequence>
<dbReference type="RefSeq" id="WP_134212411.1">
    <property type="nucleotide sequence ID" value="NZ_QFFZ01000003.1"/>
</dbReference>
<feature type="compositionally biased region" description="Basic and acidic residues" evidence="1">
    <location>
        <begin position="672"/>
        <end position="684"/>
    </location>
</feature>
<proteinExistence type="predicted"/>
<evidence type="ECO:0000256" key="1">
    <source>
        <dbReference type="SAM" id="MobiDB-lite"/>
    </source>
</evidence>
<evidence type="ECO:0008006" key="4">
    <source>
        <dbReference type="Google" id="ProtNLM"/>
    </source>
</evidence>
<organism evidence="2 3">
    <name type="scientific">Pelotomaculum propionicicum</name>
    <dbReference type="NCBI Taxonomy" id="258475"/>
    <lineage>
        <taxon>Bacteria</taxon>
        <taxon>Bacillati</taxon>
        <taxon>Bacillota</taxon>
        <taxon>Clostridia</taxon>
        <taxon>Eubacteriales</taxon>
        <taxon>Desulfotomaculaceae</taxon>
        <taxon>Pelotomaculum</taxon>
    </lineage>
</organism>
<gene>
    <name evidence="2" type="ORF">Pmgp_00532</name>
</gene>
<dbReference type="Pfam" id="PF09484">
    <property type="entry name" value="Cas_TM1802"/>
    <property type="match status" value="1"/>
</dbReference>
<keyword evidence="3" id="KW-1185">Reference proteome</keyword>
<dbReference type="Proteomes" id="UP000297597">
    <property type="component" value="Unassembled WGS sequence"/>
</dbReference>
<evidence type="ECO:0000313" key="2">
    <source>
        <dbReference type="EMBL" id="TEB13236.1"/>
    </source>
</evidence>
<feature type="region of interest" description="Disordered" evidence="1">
    <location>
        <begin position="662"/>
        <end position="684"/>
    </location>
</feature>